<feature type="transmembrane region" description="Helical" evidence="11">
    <location>
        <begin position="301"/>
        <end position="325"/>
    </location>
</feature>
<evidence type="ECO:0000256" key="8">
    <source>
        <dbReference type="ARBA" id="ARBA00022967"/>
    </source>
</evidence>
<dbReference type="PROSITE" id="PS00154">
    <property type="entry name" value="ATPASE_E1_E2"/>
    <property type="match status" value="1"/>
</dbReference>
<dbReference type="CDD" id="cd02079">
    <property type="entry name" value="P-type_ATPase_HM"/>
    <property type="match status" value="1"/>
</dbReference>
<dbReference type="InterPro" id="IPR023298">
    <property type="entry name" value="ATPase_P-typ_TM_dom_sf"/>
</dbReference>
<sequence length="657" mass="70896">MFVKLFSTPFSPEILNNFFESGMSEETSPMLSPKNRSLSRNLSLKSAFLSLGTYLFALTTYWFHAENVSHLFIILTFFLAGTPALIKSLDDISKKIVNIDILMTSAAFGSIFIGGALEGALLLVLFAISESLGQMVSGKAKSTLVSLKHLAPKIAWVVLEGGNLKKISVNQVQVGDIIRIKSGEVVPLDGQIIHGSSSINLMHLTGEKTPKSCQQGSFVPAGAHNLEGSFDLRVLKTGADSTIAHIINLVIQAQKSKPRLQQRLDKYSSKYAITIFAISTAIAILLPLFTSIPFLGPHSALYRALAFLIAASPCALIIAIPIAYLSAINACAKHGVLLKGGVILDRLASCNSIVMDKTGTLTTGELTCIRCDIFGPDNPDFLPSILALEQSSTHPIAEAIVTYLTNNHIVPRTADQYHTIPGQGVEGIFQGVKAFVGRVTSALHNIPSNYIQEIEHHVALAKQRGEICSLAYLSSHCALFYFKDTPRPNAKKIVQELKKEGYSVSMLTGDHYVSAQNTAKLLEISEVFSDLSPADKLHKIQELAKQRQILMVGDGINDAPALAQATVGVAMGEAGSATAIEAADIVLLHDNISSLPWIIRKAKQTRKIVTQNLGLALFIILCVSWPASLGIIPLWLAVILHEGSTIIVGLNALRLLK</sequence>
<keyword evidence="11" id="KW-1003">Cell membrane</keyword>
<dbReference type="SUPFAM" id="SSF81653">
    <property type="entry name" value="Calcium ATPase, transduction domain A"/>
    <property type="match status" value="1"/>
</dbReference>
<evidence type="ECO:0000313" key="13">
    <source>
        <dbReference type="EMBL" id="ANG65964.1"/>
    </source>
</evidence>
<dbReference type="SUPFAM" id="SSF81665">
    <property type="entry name" value="Calcium ATPase, transmembrane domain M"/>
    <property type="match status" value="1"/>
</dbReference>
<dbReference type="NCBIfam" id="TIGR01494">
    <property type="entry name" value="ATPase_P-type"/>
    <property type="match status" value="1"/>
</dbReference>
<dbReference type="SFLD" id="SFLDS00003">
    <property type="entry name" value="Haloacid_Dehalogenase"/>
    <property type="match status" value="1"/>
</dbReference>
<dbReference type="EMBL" id="CP015840">
    <property type="protein sequence ID" value="ANG65964.1"/>
    <property type="molecule type" value="Genomic_DNA"/>
</dbReference>
<dbReference type="InterPro" id="IPR023214">
    <property type="entry name" value="HAD_sf"/>
</dbReference>
<evidence type="ECO:0000256" key="9">
    <source>
        <dbReference type="ARBA" id="ARBA00022989"/>
    </source>
</evidence>
<organism evidence="13 14">
    <name type="scientific">Chlamydia gallinacea 08-1274/3</name>
    <dbReference type="NCBI Taxonomy" id="1143323"/>
    <lineage>
        <taxon>Bacteria</taxon>
        <taxon>Pseudomonadati</taxon>
        <taxon>Chlamydiota</taxon>
        <taxon>Chlamydiia</taxon>
        <taxon>Chlamydiales</taxon>
        <taxon>Chlamydiaceae</taxon>
        <taxon>Chlamydia/Chlamydophila group</taxon>
        <taxon>Chlamydia</taxon>
    </lineage>
</organism>
<dbReference type="GO" id="GO:0005524">
    <property type="term" value="F:ATP binding"/>
    <property type="evidence" value="ECO:0007669"/>
    <property type="project" value="UniProtKB-UniRule"/>
</dbReference>
<dbReference type="Pfam" id="PF00702">
    <property type="entry name" value="Hydrolase"/>
    <property type="match status" value="1"/>
</dbReference>
<dbReference type="PRINTS" id="PR00119">
    <property type="entry name" value="CATATPASE"/>
</dbReference>
<evidence type="ECO:0000256" key="5">
    <source>
        <dbReference type="ARBA" id="ARBA00022741"/>
    </source>
</evidence>
<accession>A0A173DYF7</accession>
<protein>
    <submittedName>
        <fullName evidence="13">Cadmium-translocating P-type ATPase</fullName>
    </submittedName>
</protein>
<feature type="transmembrane region" description="Helical" evidence="11">
    <location>
        <begin position="608"/>
        <end position="628"/>
    </location>
</feature>
<keyword evidence="10 11" id="KW-0472">Membrane</keyword>
<dbReference type="InterPro" id="IPR044492">
    <property type="entry name" value="P_typ_ATPase_HD_dom"/>
</dbReference>
<dbReference type="AlphaFoldDB" id="A0A173DYF7"/>
<dbReference type="InterPro" id="IPR023299">
    <property type="entry name" value="ATPase_P-typ_cyto_dom_N"/>
</dbReference>
<proteinExistence type="inferred from homology"/>
<keyword evidence="6 11" id="KW-0067">ATP-binding</keyword>
<feature type="transmembrane region" description="Helical" evidence="11">
    <location>
        <begin position="271"/>
        <end position="295"/>
    </location>
</feature>
<dbReference type="GO" id="GO:0046872">
    <property type="term" value="F:metal ion binding"/>
    <property type="evidence" value="ECO:0007669"/>
    <property type="project" value="UniProtKB-KW"/>
</dbReference>
<evidence type="ECO:0000259" key="12">
    <source>
        <dbReference type="Pfam" id="PF00122"/>
    </source>
</evidence>
<keyword evidence="3 11" id="KW-0812">Transmembrane</keyword>
<dbReference type="InterPro" id="IPR027256">
    <property type="entry name" value="P-typ_ATPase_IB"/>
</dbReference>
<dbReference type="Pfam" id="PF00122">
    <property type="entry name" value="E1-E2_ATPase"/>
    <property type="match status" value="1"/>
</dbReference>
<dbReference type="RefSeq" id="WP_021828664.1">
    <property type="nucleotide sequence ID" value="NZ_CP015840.1"/>
</dbReference>
<dbReference type="Gene3D" id="2.70.150.10">
    <property type="entry name" value="Calcium-transporting ATPase, cytoplasmic transduction domain A"/>
    <property type="match status" value="1"/>
</dbReference>
<dbReference type="PANTHER" id="PTHR43079">
    <property type="entry name" value="PROBABLE CADMIUM/ZINC-TRANSPORTING ATPASE HMA1"/>
    <property type="match status" value="1"/>
</dbReference>
<dbReference type="GO" id="GO:0030001">
    <property type="term" value="P:metal ion transport"/>
    <property type="evidence" value="ECO:0007669"/>
    <property type="project" value="UniProtKB-ARBA"/>
</dbReference>
<dbReference type="GO" id="GO:0005886">
    <property type="term" value="C:plasma membrane"/>
    <property type="evidence" value="ECO:0007669"/>
    <property type="project" value="UniProtKB-SubCell"/>
</dbReference>
<feature type="transmembrane region" description="Helical" evidence="11">
    <location>
        <begin position="42"/>
        <end position="63"/>
    </location>
</feature>
<dbReference type="InterPro" id="IPR036412">
    <property type="entry name" value="HAD-like_sf"/>
</dbReference>
<dbReference type="SUPFAM" id="SSF56784">
    <property type="entry name" value="HAD-like"/>
    <property type="match status" value="1"/>
</dbReference>
<evidence type="ECO:0000256" key="7">
    <source>
        <dbReference type="ARBA" id="ARBA00022842"/>
    </source>
</evidence>
<evidence type="ECO:0000256" key="10">
    <source>
        <dbReference type="ARBA" id="ARBA00023136"/>
    </source>
</evidence>
<dbReference type="STRING" id="1143323.M787_001330"/>
<evidence type="ECO:0000256" key="3">
    <source>
        <dbReference type="ARBA" id="ARBA00022692"/>
    </source>
</evidence>
<evidence type="ECO:0000256" key="4">
    <source>
        <dbReference type="ARBA" id="ARBA00022723"/>
    </source>
</evidence>
<dbReference type="Gene3D" id="3.40.50.1000">
    <property type="entry name" value="HAD superfamily/HAD-like"/>
    <property type="match status" value="1"/>
</dbReference>
<evidence type="ECO:0000256" key="1">
    <source>
        <dbReference type="ARBA" id="ARBA00004141"/>
    </source>
</evidence>
<dbReference type="NCBIfam" id="TIGR01512">
    <property type="entry name" value="ATPase-IB2_Cd"/>
    <property type="match status" value="1"/>
</dbReference>
<dbReference type="SFLD" id="SFLDG00002">
    <property type="entry name" value="C1.7:_P-type_atpase_like"/>
    <property type="match status" value="1"/>
</dbReference>
<keyword evidence="5 11" id="KW-0547">Nucleotide-binding</keyword>
<dbReference type="KEGG" id="cgz:M787_001330"/>
<dbReference type="NCBIfam" id="TIGR01525">
    <property type="entry name" value="ATPase-IB_hvy"/>
    <property type="match status" value="1"/>
</dbReference>
<dbReference type="eggNOG" id="COG2217">
    <property type="taxonomic scope" value="Bacteria"/>
</dbReference>
<feature type="transmembrane region" description="Helical" evidence="11">
    <location>
        <begin position="69"/>
        <end position="89"/>
    </location>
</feature>
<evidence type="ECO:0000256" key="6">
    <source>
        <dbReference type="ARBA" id="ARBA00022840"/>
    </source>
</evidence>
<dbReference type="InterPro" id="IPR018303">
    <property type="entry name" value="ATPase_P-typ_P_site"/>
</dbReference>
<dbReference type="InterPro" id="IPR001757">
    <property type="entry name" value="P_typ_ATPase"/>
</dbReference>
<keyword evidence="7" id="KW-0460">Magnesium</keyword>
<dbReference type="OrthoDB" id="9813266at2"/>
<dbReference type="GO" id="GO:0016887">
    <property type="term" value="F:ATP hydrolysis activity"/>
    <property type="evidence" value="ECO:0007669"/>
    <property type="project" value="InterPro"/>
</dbReference>
<feature type="transmembrane region" description="Helical" evidence="11">
    <location>
        <begin position="101"/>
        <end position="128"/>
    </location>
</feature>
<evidence type="ECO:0000256" key="11">
    <source>
        <dbReference type="RuleBase" id="RU362081"/>
    </source>
</evidence>
<dbReference type="SFLD" id="SFLDF00027">
    <property type="entry name" value="p-type_atpase"/>
    <property type="match status" value="1"/>
</dbReference>
<comment type="similarity">
    <text evidence="2 11">Belongs to the cation transport ATPase (P-type) (TC 3.A.3) family. Type IB subfamily.</text>
</comment>
<evidence type="ECO:0000313" key="14">
    <source>
        <dbReference type="Proteomes" id="UP000019147"/>
    </source>
</evidence>
<dbReference type="PANTHER" id="PTHR43079:SF1">
    <property type="entry name" value="CADMIUM_ZINC-TRANSPORTING ATPASE HMA1, CHLOROPLASTIC-RELATED"/>
    <property type="match status" value="1"/>
</dbReference>
<evidence type="ECO:0000256" key="2">
    <source>
        <dbReference type="ARBA" id="ARBA00006024"/>
    </source>
</evidence>
<dbReference type="Gene3D" id="3.40.1110.10">
    <property type="entry name" value="Calcium-transporting ATPase, cytoplasmic domain N"/>
    <property type="match status" value="1"/>
</dbReference>
<keyword evidence="8" id="KW-1278">Translocase</keyword>
<comment type="subcellular location">
    <subcellularLocation>
        <location evidence="11">Cell membrane</location>
    </subcellularLocation>
    <subcellularLocation>
        <location evidence="1">Membrane</location>
        <topology evidence="1">Multi-pass membrane protein</topology>
    </subcellularLocation>
</comment>
<feature type="transmembrane region" description="Helical" evidence="11">
    <location>
        <begin position="634"/>
        <end position="653"/>
    </location>
</feature>
<dbReference type="InterPro" id="IPR059000">
    <property type="entry name" value="ATPase_P-type_domA"/>
</dbReference>
<dbReference type="Proteomes" id="UP000019147">
    <property type="component" value="Chromosome"/>
</dbReference>
<name>A0A173DYF7_9CHLA</name>
<reference evidence="13 14" key="1">
    <citation type="journal article" date="2014" name="Syst. Appl. Microbiol.">
        <title>Evidence for the existence of two new members of the family Chlamydiaceae and proposal of Chlamydia avium sp. nov. and Chlamydia gallinacea sp. nov.</title>
        <authorList>
            <person name="Sachse K."/>
            <person name="Laroucau K."/>
            <person name="Riege K."/>
            <person name="Wehner S."/>
            <person name="Dilcher M."/>
            <person name="Creasy H.H."/>
            <person name="Weidmann M."/>
            <person name="Myers G."/>
            <person name="Vorimore F."/>
            <person name="Vicari N."/>
            <person name="Magnino S."/>
            <person name="Liebler-Tenorio E."/>
            <person name="Ruettger A."/>
            <person name="Bavoil P.M."/>
            <person name="Hufert F.T."/>
            <person name="Rossello-Mora R."/>
            <person name="Marz M."/>
        </authorList>
    </citation>
    <scope>NUCLEOTIDE SEQUENCE [LARGE SCALE GENOMIC DNA]</scope>
    <source>
        <strain evidence="13 14">08-1274/3</strain>
    </source>
</reference>
<keyword evidence="9 11" id="KW-1133">Transmembrane helix</keyword>
<dbReference type="GeneID" id="81477945"/>
<keyword evidence="4 11" id="KW-0479">Metal-binding</keyword>
<dbReference type="InterPro" id="IPR051949">
    <property type="entry name" value="Cation_Transport_ATPase"/>
</dbReference>
<gene>
    <name evidence="13" type="ORF">M787_001330</name>
</gene>
<dbReference type="GO" id="GO:0019829">
    <property type="term" value="F:ATPase-coupled monoatomic cation transmembrane transporter activity"/>
    <property type="evidence" value="ECO:0007669"/>
    <property type="project" value="InterPro"/>
</dbReference>
<dbReference type="InterPro" id="IPR008250">
    <property type="entry name" value="ATPase_P-typ_transduc_dom_A_sf"/>
</dbReference>
<feature type="domain" description="P-type ATPase A" evidence="12">
    <location>
        <begin position="150"/>
        <end position="250"/>
    </location>
</feature>